<evidence type="ECO:0000256" key="16">
    <source>
        <dbReference type="SAM" id="MobiDB-lite"/>
    </source>
</evidence>
<evidence type="ECO:0000256" key="7">
    <source>
        <dbReference type="ARBA" id="ARBA00022576"/>
    </source>
</evidence>
<comment type="pathway">
    <text evidence="4">Amino-acid biosynthesis; L-leucine biosynthesis; L-leucine from 3-methyl-2-oxobutanoate: step 4/4.</text>
</comment>
<evidence type="ECO:0000256" key="2">
    <source>
        <dbReference type="ARBA" id="ARBA00004824"/>
    </source>
</evidence>
<feature type="region of interest" description="Disordered" evidence="16">
    <location>
        <begin position="1"/>
        <end position="20"/>
    </location>
</feature>
<dbReference type="NCBIfam" id="TIGR01123">
    <property type="entry name" value="ilvE_II"/>
    <property type="match status" value="1"/>
</dbReference>
<protein>
    <recommendedName>
        <fullName evidence="6">branched-chain-amino-acid transaminase</fullName>
        <ecNumber evidence="6">2.6.1.42</ecNumber>
    </recommendedName>
</protein>
<dbReference type="PIRSF" id="PIRSF006468">
    <property type="entry name" value="BCAT1"/>
    <property type="match status" value="1"/>
</dbReference>
<comment type="catalytic activity">
    <reaction evidence="13">
        <text>L-isoleucine + 2-oxoglutarate = (S)-3-methyl-2-oxopentanoate + L-glutamate</text>
        <dbReference type="Rhea" id="RHEA:24801"/>
        <dbReference type="ChEBI" id="CHEBI:16810"/>
        <dbReference type="ChEBI" id="CHEBI:29985"/>
        <dbReference type="ChEBI" id="CHEBI:35146"/>
        <dbReference type="ChEBI" id="CHEBI:58045"/>
        <dbReference type="EC" id="2.6.1.42"/>
    </reaction>
</comment>
<evidence type="ECO:0000256" key="15">
    <source>
        <dbReference type="PIRSR" id="PIRSR006468-1"/>
    </source>
</evidence>
<dbReference type="InterPro" id="IPR001544">
    <property type="entry name" value="Aminotrans_IV"/>
</dbReference>
<name>A0A7J5B807_9MICO</name>
<keyword evidence="8" id="KW-0028">Amino-acid biosynthesis</keyword>
<evidence type="ECO:0000313" key="17">
    <source>
        <dbReference type="EMBL" id="KAB1640476.1"/>
    </source>
</evidence>
<comment type="catalytic activity">
    <reaction evidence="14">
        <text>L-leucine + 2-oxoglutarate = 4-methyl-2-oxopentanoate + L-glutamate</text>
        <dbReference type="Rhea" id="RHEA:18321"/>
        <dbReference type="ChEBI" id="CHEBI:16810"/>
        <dbReference type="ChEBI" id="CHEBI:17865"/>
        <dbReference type="ChEBI" id="CHEBI:29985"/>
        <dbReference type="ChEBI" id="CHEBI:57427"/>
        <dbReference type="EC" id="2.6.1.42"/>
    </reaction>
</comment>
<dbReference type="GO" id="GO:0009098">
    <property type="term" value="P:L-leucine biosynthetic process"/>
    <property type="evidence" value="ECO:0007669"/>
    <property type="project" value="UniProtKB-UniPathway"/>
</dbReference>
<dbReference type="InterPro" id="IPR036038">
    <property type="entry name" value="Aminotransferase-like"/>
</dbReference>
<feature type="modified residue" description="N6-(pyridoxal phosphate)lysine" evidence="15">
    <location>
        <position position="205"/>
    </location>
</feature>
<comment type="similarity">
    <text evidence="5">Belongs to the class-IV pyridoxal-phosphate-dependent aminotransferase family.</text>
</comment>
<evidence type="ECO:0000256" key="11">
    <source>
        <dbReference type="ARBA" id="ARBA00023304"/>
    </source>
</evidence>
<evidence type="ECO:0000256" key="1">
    <source>
        <dbReference type="ARBA" id="ARBA00001933"/>
    </source>
</evidence>
<keyword evidence="18" id="KW-1185">Reference proteome</keyword>
<comment type="caution">
    <text evidence="17">The sequence shown here is derived from an EMBL/GenBank/DDBJ whole genome shotgun (WGS) entry which is preliminary data.</text>
</comment>
<dbReference type="EMBL" id="WBKB01000015">
    <property type="protein sequence ID" value="KAB1640476.1"/>
    <property type="molecule type" value="Genomic_DNA"/>
</dbReference>
<dbReference type="UniPathway" id="UPA00047">
    <property type="reaction ID" value="UER00058"/>
</dbReference>
<dbReference type="CDD" id="cd01557">
    <property type="entry name" value="BCAT_beta_family"/>
    <property type="match status" value="1"/>
</dbReference>
<dbReference type="NCBIfam" id="NF009897">
    <property type="entry name" value="PRK13357.1"/>
    <property type="match status" value="1"/>
</dbReference>
<dbReference type="InterPro" id="IPR005786">
    <property type="entry name" value="B_amino_transII"/>
</dbReference>
<dbReference type="UniPathway" id="UPA00048">
    <property type="reaction ID" value="UER00073"/>
</dbReference>
<reference evidence="17 18" key="1">
    <citation type="submission" date="2019-09" db="EMBL/GenBank/DDBJ databases">
        <title>Phylogeny of genus Pseudoclavibacter and closely related genus.</title>
        <authorList>
            <person name="Li Y."/>
        </authorList>
    </citation>
    <scope>NUCLEOTIDE SEQUENCE [LARGE SCALE GENOMIC DNA]</scope>
    <source>
        <strain evidence="17 18">KCTC 13959</strain>
    </source>
</reference>
<dbReference type="Gene3D" id="3.20.10.10">
    <property type="entry name" value="D-amino Acid Aminotransferase, subunit A, domain 2"/>
    <property type="match status" value="1"/>
</dbReference>
<dbReference type="RefSeq" id="WP_158053481.1">
    <property type="nucleotide sequence ID" value="NZ_WBKB01000015.1"/>
</dbReference>
<evidence type="ECO:0000256" key="6">
    <source>
        <dbReference type="ARBA" id="ARBA00013053"/>
    </source>
</evidence>
<evidence type="ECO:0000256" key="5">
    <source>
        <dbReference type="ARBA" id="ARBA00009320"/>
    </source>
</evidence>
<evidence type="ECO:0000313" key="18">
    <source>
        <dbReference type="Proteomes" id="UP000433493"/>
    </source>
</evidence>
<evidence type="ECO:0000256" key="10">
    <source>
        <dbReference type="ARBA" id="ARBA00022898"/>
    </source>
</evidence>
<dbReference type="EC" id="2.6.1.42" evidence="6"/>
<dbReference type="InterPro" id="IPR043132">
    <property type="entry name" value="BCAT-like_C"/>
</dbReference>
<evidence type="ECO:0000256" key="14">
    <source>
        <dbReference type="ARBA" id="ARBA00049229"/>
    </source>
</evidence>
<evidence type="ECO:0000256" key="9">
    <source>
        <dbReference type="ARBA" id="ARBA00022679"/>
    </source>
</evidence>
<accession>A0A7J5B807</accession>
<dbReference type="GO" id="GO:0009097">
    <property type="term" value="P:isoleucine biosynthetic process"/>
    <property type="evidence" value="ECO:0007669"/>
    <property type="project" value="UniProtKB-UniPathway"/>
</dbReference>
<dbReference type="Pfam" id="PF01063">
    <property type="entry name" value="Aminotran_4"/>
    <property type="match status" value="1"/>
</dbReference>
<keyword evidence="7 17" id="KW-0032">Aminotransferase</keyword>
<dbReference type="Proteomes" id="UP000433493">
    <property type="component" value="Unassembled WGS sequence"/>
</dbReference>
<dbReference type="GO" id="GO:0004084">
    <property type="term" value="F:branched-chain-amino-acid transaminase activity"/>
    <property type="evidence" value="ECO:0007669"/>
    <property type="project" value="UniProtKB-EC"/>
</dbReference>
<evidence type="ECO:0000256" key="12">
    <source>
        <dbReference type="ARBA" id="ARBA00048212"/>
    </source>
</evidence>
<dbReference type="SUPFAM" id="SSF56752">
    <property type="entry name" value="D-aminoacid aminotransferase-like PLP-dependent enzymes"/>
    <property type="match status" value="1"/>
</dbReference>
<keyword evidence="10" id="KW-0663">Pyridoxal phosphate</keyword>
<evidence type="ECO:0000256" key="13">
    <source>
        <dbReference type="ARBA" id="ARBA00048798"/>
    </source>
</evidence>
<comment type="pathway">
    <text evidence="3">Amino-acid biosynthesis; L-valine biosynthesis; L-valine from pyruvate: step 4/4.</text>
</comment>
<dbReference type="Gene3D" id="3.30.470.10">
    <property type="match status" value="1"/>
</dbReference>
<dbReference type="GO" id="GO:0009099">
    <property type="term" value="P:L-valine biosynthetic process"/>
    <property type="evidence" value="ECO:0007669"/>
    <property type="project" value="UniProtKB-UniPathway"/>
</dbReference>
<dbReference type="PANTHER" id="PTHR11825:SF44">
    <property type="entry name" value="BRANCHED-CHAIN-AMINO-ACID AMINOTRANSFERASE"/>
    <property type="match status" value="1"/>
</dbReference>
<dbReference type="AlphaFoldDB" id="A0A7J5B807"/>
<keyword evidence="9 17" id="KW-0808">Transferase</keyword>
<sequence>MTDRPSLEFTIERTSNPTSDAERAKVLENPGFGTRFTDHMVMIDWTREGGWRNARVVPYGPLQINPGNAVFHYAQEIFEGLKAYRHADGSVHTFRPEMNAKRMQGSAHRLALPELPVDVFVESLRQLVQVDEAWVPAYGENKSLYLRPFMIANEDFLGVRPAETVTYFVIASPAGSYFSDPTRPVDIWLETELSRAGRGGTGAAKCGGNYAASLLPQQTAYENGCEQVLFLDAANEKYIEELGGMNLVLIYADGTVVTPESDSILASVTNDSILTLFKDGGHKVERRPVTIDEWREGAAEGKITEAFAVGTAAVISPIGTLKHPEFQIENPRVSEDSLSMRLRAKLTGIQNGDVADEYGWLERLV</sequence>
<dbReference type="PANTHER" id="PTHR11825">
    <property type="entry name" value="SUBGROUP IIII AMINOTRANSFERASE"/>
    <property type="match status" value="1"/>
</dbReference>
<gene>
    <name evidence="17" type="ORF">F8O05_14570</name>
</gene>
<comment type="pathway">
    <text evidence="2">Amino-acid biosynthesis; L-isoleucine biosynthesis; L-isoleucine from 2-oxobutanoate: step 4/4.</text>
</comment>
<comment type="catalytic activity">
    <reaction evidence="12">
        <text>L-valine + 2-oxoglutarate = 3-methyl-2-oxobutanoate + L-glutamate</text>
        <dbReference type="Rhea" id="RHEA:24813"/>
        <dbReference type="ChEBI" id="CHEBI:11851"/>
        <dbReference type="ChEBI" id="CHEBI:16810"/>
        <dbReference type="ChEBI" id="CHEBI:29985"/>
        <dbReference type="ChEBI" id="CHEBI:57762"/>
        <dbReference type="EC" id="2.6.1.42"/>
    </reaction>
</comment>
<evidence type="ECO:0000256" key="8">
    <source>
        <dbReference type="ARBA" id="ARBA00022605"/>
    </source>
</evidence>
<evidence type="ECO:0000256" key="4">
    <source>
        <dbReference type="ARBA" id="ARBA00005072"/>
    </source>
</evidence>
<keyword evidence="11" id="KW-0100">Branched-chain amino acid biosynthesis</keyword>
<evidence type="ECO:0000256" key="3">
    <source>
        <dbReference type="ARBA" id="ARBA00004931"/>
    </source>
</evidence>
<dbReference type="InterPro" id="IPR033939">
    <property type="entry name" value="BCAT_family"/>
</dbReference>
<comment type="cofactor">
    <cofactor evidence="1">
        <name>pyridoxal 5'-phosphate</name>
        <dbReference type="ChEBI" id="CHEBI:597326"/>
    </cofactor>
</comment>
<dbReference type="UniPathway" id="UPA00049">
    <property type="reaction ID" value="UER00062"/>
</dbReference>
<dbReference type="InterPro" id="IPR043131">
    <property type="entry name" value="BCAT-like_N"/>
</dbReference>
<organism evidence="17 18">
    <name type="scientific">Gulosibacter chungangensis</name>
    <dbReference type="NCBI Taxonomy" id="979746"/>
    <lineage>
        <taxon>Bacteria</taxon>
        <taxon>Bacillati</taxon>
        <taxon>Actinomycetota</taxon>
        <taxon>Actinomycetes</taxon>
        <taxon>Micrococcales</taxon>
        <taxon>Microbacteriaceae</taxon>
        <taxon>Gulosibacter</taxon>
    </lineage>
</organism>
<dbReference type="OrthoDB" id="9804984at2"/>
<proteinExistence type="inferred from homology"/>